<keyword evidence="5 9" id="KW-0472">Membrane</keyword>
<evidence type="ECO:0000313" key="12">
    <source>
        <dbReference type="Ensembl" id="ENSCPOP00000009086.3"/>
    </source>
</evidence>
<dbReference type="Proteomes" id="UP000005447">
    <property type="component" value="Unassembled WGS sequence"/>
</dbReference>
<reference evidence="13" key="1">
    <citation type="journal article" date="2011" name="Nature">
        <title>A high-resolution map of human evolutionary constraint using 29 mammals.</title>
        <authorList>
            <person name="Lindblad-Toh K."/>
            <person name="Garber M."/>
            <person name="Zuk O."/>
            <person name="Lin M.F."/>
            <person name="Parker B.J."/>
            <person name="Washietl S."/>
            <person name="Kheradpour P."/>
            <person name="Ernst J."/>
            <person name="Jordan G."/>
            <person name="Mauceli E."/>
            <person name="Ward L.D."/>
            <person name="Lowe C.B."/>
            <person name="Holloway A.K."/>
            <person name="Clamp M."/>
            <person name="Gnerre S."/>
            <person name="Alfoldi J."/>
            <person name="Beal K."/>
            <person name="Chang J."/>
            <person name="Clawson H."/>
            <person name="Cuff J."/>
            <person name="Di Palma F."/>
            <person name="Fitzgerald S."/>
            <person name="Flicek P."/>
            <person name="Guttman M."/>
            <person name="Hubisz M.J."/>
            <person name="Jaffe D.B."/>
            <person name="Jungreis I."/>
            <person name="Kent W.J."/>
            <person name="Kostka D."/>
            <person name="Lara M."/>
            <person name="Martins A.L."/>
            <person name="Massingham T."/>
            <person name="Moltke I."/>
            <person name="Raney B.J."/>
            <person name="Rasmussen M.D."/>
            <person name="Robinson J."/>
            <person name="Stark A."/>
            <person name="Vilella A.J."/>
            <person name="Wen J."/>
            <person name="Xie X."/>
            <person name="Zody M.C."/>
            <person name="Baldwin J."/>
            <person name="Bloom T."/>
            <person name="Chin C.W."/>
            <person name="Heiman D."/>
            <person name="Nicol R."/>
            <person name="Nusbaum C."/>
            <person name="Young S."/>
            <person name="Wilkinson J."/>
            <person name="Worley K.C."/>
            <person name="Kovar C.L."/>
            <person name="Muzny D.M."/>
            <person name="Gibbs R.A."/>
            <person name="Cree A."/>
            <person name="Dihn H.H."/>
            <person name="Fowler G."/>
            <person name="Jhangiani S."/>
            <person name="Joshi V."/>
            <person name="Lee S."/>
            <person name="Lewis L.R."/>
            <person name="Nazareth L.V."/>
            <person name="Okwuonu G."/>
            <person name="Santibanez J."/>
            <person name="Warren W.C."/>
            <person name="Mardis E.R."/>
            <person name="Weinstock G.M."/>
            <person name="Wilson R.K."/>
            <person name="Delehaunty K."/>
            <person name="Dooling D."/>
            <person name="Fronik C."/>
            <person name="Fulton L."/>
            <person name="Fulton B."/>
            <person name="Graves T."/>
            <person name="Minx P."/>
            <person name="Sodergren E."/>
            <person name="Birney E."/>
            <person name="Margulies E.H."/>
            <person name="Herrero J."/>
            <person name="Green E.D."/>
            <person name="Haussler D."/>
            <person name="Siepel A."/>
            <person name="Goldman N."/>
            <person name="Pollard K.S."/>
            <person name="Pedersen J.S."/>
            <person name="Lander E.S."/>
            <person name="Kellis M."/>
        </authorList>
    </citation>
    <scope>NUCLEOTIDE SEQUENCE [LARGE SCALE GENOMIC DNA]</scope>
    <source>
        <strain evidence="13">2N</strain>
    </source>
</reference>
<dbReference type="PROSITE" id="PS50835">
    <property type="entry name" value="IG_LIKE"/>
    <property type="match status" value="2"/>
</dbReference>
<evidence type="ECO:0000256" key="6">
    <source>
        <dbReference type="ARBA" id="ARBA00023157"/>
    </source>
</evidence>
<keyword evidence="2 9" id="KW-0812">Transmembrane</keyword>
<dbReference type="Gene3D" id="2.60.40.10">
    <property type="entry name" value="Immunoglobulins"/>
    <property type="match status" value="2"/>
</dbReference>
<dbReference type="SMART" id="SM00408">
    <property type="entry name" value="IGc2"/>
    <property type="match status" value="2"/>
</dbReference>
<dbReference type="GO" id="GO:0060054">
    <property type="term" value="P:positive regulation of epithelial cell proliferation involved in wound healing"/>
    <property type="evidence" value="ECO:0007669"/>
    <property type="project" value="Ensembl"/>
</dbReference>
<feature type="chain" id="PRO_5011642881" description="Ig-like domain-containing protein" evidence="10">
    <location>
        <begin position="20"/>
        <end position="372"/>
    </location>
</feature>
<protein>
    <recommendedName>
        <fullName evidence="11">Ig-like domain-containing protein</fullName>
    </recommendedName>
</protein>
<evidence type="ECO:0000256" key="1">
    <source>
        <dbReference type="ARBA" id="ARBA00004479"/>
    </source>
</evidence>
<dbReference type="CTD" id="120425"/>
<reference evidence="12" key="2">
    <citation type="submission" date="2025-08" db="UniProtKB">
        <authorList>
            <consortium name="Ensembl"/>
        </authorList>
    </citation>
    <scope>IDENTIFICATION</scope>
    <source>
        <strain evidence="12">2N</strain>
    </source>
</reference>
<evidence type="ECO:0000256" key="4">
    <source>
        <dbReference type="ARBA" id="ARBA00022989"/>
    </source>
</evidence>
<dbReference type="AlphaFoldDB" id="H0VG64"/>
<evidence type="ECO:0000256" key="3">
    <source>
        <dbReference type="ARBA" id="ARBA00022729"/>
    </source>
</evidence>
<dbReference type="OMA" id="NDGAIML"/>
<dbReference type="Pfam" id="PF07686">
    <property type="entry name" value="V-set"/>
    <property type="match status" value="2"/>
</dbReference>
<dbReference type="SUPFAM" id="SSF48726">
    <property type="entry name" value="Immunoglobulin"/>
    <property type="match status" value="2"/>
</dbReference>
<gene>
    <name evidence="12" type="primary">Jaml</name>
</gene>
<dbReference type="GO" id="GO:0046629">
    <property type="term" value="P:gamma-delta T cell activation"/>
    <property type="evidence" value="ECO:0007669"/>
    <property type="project" value="Ensembl"/>
</dbReference>
<evidence type="ECO:0000256" key="5">
    <source>
        <dbReference type="ARBA" id="ARBA00023136"/>
    </source>
</evidence>
<keyword evidence="7" id="KW-0325">Glycoprotein</keyword>
<dbReference type="eggNOG" id="ENOG502SVGE">
    <property type="taxonomic scope" value="Eukaryota"/>
</dbReference>
<dbReference type="VEuPathDB" id="HostDB:ENSCPOG00000010118"/>
<dbReference type="GeneID" id="100728339"/>
<dbReference type="GO" id="GO:0050839">
    <property type="term" value="F:cell adhesion molecule binding"/>
    <property type="evidence" value="ECO:0007669"/>
    <property type="project" value="TreeGrafter"/>
</dbReference>
<evidence type="ECO:0000313" key="13">
    <source>
        <dbReference type="Proteomes" id="UP000005447"/>
    </source>
</evidence>
<keyword evidence="8" id="KW-0393">Immunoglobulin domain</keyword>
<evidence type="ECO:0000256" key="8">
    <source>
        <dbReference type="ARBA" id="ARBA00023319"/>
    </source>
</evidence>
<name>H0VG64_CAVPO</name>
<evidence type="ECO:0000256" key="2">
    <source>
        <dbReference type="ARBA" id="ARBA00022692"/>
    </source>
</evidence>
<proteinExistence type="predicted"/>
<feature type="transmembrane region" description="Helical" evidence="9">
    <location>
        <begin position="264"/>
        <end position="285"/>
    </location>
</feature>
<dbReference type="InterPro" id="IPR036179">
    <property type="entry name" value="Ig-like_dom_sf"/>
</dbReference>
<dbReference type="GO" id="GO:0007157">
    <property type="term" value="P:heterophilic cell-cell adhesion via plasma membrane cell adhesion molecules"/>
    <property type="evidence" value="ECO:0007669"/>
    <property type="project" value="TreeGrafter"/>
</dbReference>
<keyword evidence="4 9" id="KW-1133">Transmembrane helix</keyword>
<reference evidence="12" key="3">
    <citation type="submission" date="2025-09" db="UniProtKB">
        <authorList>
            <consortium name="Ensembl"/>
        </authorList>
    </citation>
    <scope>IDENTIFICATION</scope>
    <source>
        <strain evidence="12">2N</strain>
    </source>
</reference>
<dbReference type="RefSeq" id="XP_003472707.2">
    <property type="nucleotide sequence ID" value="XM_003472659.5"/>
</dbReference>
<dbReference type="GeneTree" id="ENSGT00440000034341"/>
<dbReference type="GO" id="GO:0072672">
    <property type="term" value="P:neutrophil extravasation"/>
    <property type="evidence" value="ECO:0007669"/>
    <property type="project" value="TreeGrafter"/>
</dbReference>
<keyword evidence="6" id="KW-1015">Disulfide bond</keyword>
<dbReference type="GO" id="GO:0030593">
    <property type="term" value="P:neutrophil chemotaxis"/>
    <property type="evidence" value="ECO:0007669"/>
    <property type="project" value="TreeGrafter"/>
</dbReference>
<dbReference type="KEGG" id="cpoc:100728339"/>
<comment type="subcellular location">
    <subcellularLocation>
        <location evidence="1">Membrane</location>
        <topology evidence="1">Single-pass type I membrane protein</topology>
    </subcellularLocation>
</comment>
<keyword evidence="3 10" id="KW-0732">Signal</keyword>
<evidence type="ECO:0000256" key="9">
    <source>
        <dbReference type="SAM" id="Phobius"/>
    </source>
</evidence>
<feature type="domain" description="Ig-like" evidence="11">
    <location>
        <begin position="11"/>
        <end position="124"/>
    </location>
</feature>
<dbReference type="InterPro" id="IPR013106">
    <property type="entry name" value="Ig_V-set"/>
</dbReference>
<evidence type="ECO:0000256" key="7">
    <source>
        <dbReference type="ARBA" id="ARBA00023180"/>
    </source>
</evidence>
<dbReference type="InterPro" id="IPR000920">
    <property type="entry name" value="Myelin_P0-rel"/>
</dbReference>
<dbReference type="InParanoid" id="H0VG64"/>
<dbReference type="InterPro" id="IPR003598">
    <property type="entry name" value="Ig_sub2"/>
</dbReference>
<dbReference type="EMBL" id="AAKN02024821">
    <property type="status" value="NOT_ANNOTATED_CDS"/>
    <property type="molecule type" value="Genomic_DNA"/>
</dbReference>
<dbReference type="GO" id="GO:0005886">
    <property type="term" value="C:plasma membrane"/>
    <property type="evidence" value="ECO:0007669"/>
    <property type="project" value="Ensembl"/>
</dbReference>
<evidence type="ECO:0000256" key="10">
    <source>
        <dbReference type="SAM" id="SignalP"/>
    </source>
</evidence>
<sequence>MFYPLKLILLPVFLDYSLGLQTLSPLLTVHVGDSALIGCVIQNTGGRSVTKVDWMHSPGQHGKDEYVLFYYSNLTVPTGRFQNRSRLVGDVSQNDGSLLLQDVQEADEGTYTCEIHLENESRVFKKAMGLRVLPEDPKELTVRAGDSVLLECHFQSTEEQRVTKVDWVFSSGQQAKEETVLHYSLNKPVGYPQYQGRFQHRVKLVGKVVHNDGAIMLQKVEESDEGLYTCSIYLGSLMFRKTLVLHVEEPQTTPGPEILGGTHLVIIVGIVCATLLLLTGLILVLKKTSRNRSSADSSAFVKSLEDTRKASLETHVYSPVATWTMTGDEETSGKAEATYMIMHPAQPSPGSDPNNLLGKKTVLGIPRSEQAF</sequence>
<dbReference type="PANTHER" id="PTHR13869:SF22">
    <property type="entry name" value="JUNCTIONAL ADHESION MOLECULE-LIKE"/>
    <property type="match status" value="1"/>
</dbReference>
<evidence type="ECO:0000259" key="11">
    <source>
        <dbReference type="PROSITE" id="PS50835"/>
    </source>
</evidence>
<feature type="domain" description="Ig-like" evidence="11">
    <location>
        <begin position="134"/>
        <end position="232"/>
    </location>
</feature>
<dbReference type="HOGENOM" id="CLU_059564_0_0_1"/>
<dbReference type="OrthoDB" id="10012075at2759"/>
<dbReference type="InterPro" id="IPR003599">
    <property type="entry name" value="Ig_sub"/>
</dbReference>
<organism evidence="12 13">
    <name type="scientific">Cavia porcellus</name>
    <name type="common">Guinea pig</name>
    <dbReference type="NCBI Taxonomy" id="10141"/>
    <lineage>
        <taxon>Eukaryota</taxon>
        <taxon>Metazoa</taxon>
        <taxon>Chordata</taxon>
        <taxon>Craniata</taxon>
        <taxon>Vertebrata</taxon>
        <taxon>Euteleostomi</taxon>
        <taxon>Mammalia</taxon>
        <taxon>Eutheria</taxon>
        <taxon>Euarchontoglires</taxon>
        <taxon>Glires</taxon>
        <taxon>Rodentia</taxon>
        <taxon>Hystricomorpha</taxon>
        <taxon>Caviidae</taxon>
        <taxon>Cavia</taxon>
    </lineage>
</organism>
<accession>H0VG64</accession>
<dbReference type="InterPro" id="IPR007110">
    <property type="entry name" value="Ig-like_dom"/>
</dbReference>
<dbReference type="GO" id="GO:0035696">
    <property type="term" value="P:monocyte extravasation"/>
    <property type="evidence" value="ECO:0007669"/>
    <property type="project" value="TreeGrafter"/>
</dbReference>
<dbReference type="InterPro" id="IPR013783">
    <property type="entry name" value="Ig-like_fold"/>
</dbReference>
<dbReference type="Ensembl" id="ENSCPOT00000010209.3">
    <property type="protein sequence ID" value="ENSCPOP00000009086.3"/>
    <property type="gene ID" value="ENSCPOG00000010118.4"/>
</dbReference>
<dbReference type="SMART" id="SM00406">
    <property type="entry name" value="IGv"/>
    <property type="match status" value="2"/>
</dbReference>
<dbReference type="Bgee" id="ENSCPOG00000010118">
    <property type="expression patterns" value="Expressed in cerebellum and 13 other cell types or tissues"/>
</dbReference>
<dbReference type="STRING" id="10141.ENSCPOP00000009086"/>
<dbReference type="FunCoup" id="H0VG64">
    <property type="interactions" value="60"/>
</dbReference>
<keyword evidence="13" id="KW-1185">Reference proteome</keyword>
<dbReference type="PANTHER" id="PTHR13869">
    <property type="entry name" value="MYELIN P0 RELATED"/>
    <property type="match status" value="1"/>
</dbReference>
<feature type="signal peptide" evidence="10">
    <location>
        <begin position="1"/>
        <end position="19"/>
    </location>
</feature>
<dbReference type="SMART" id="SM00409">
    <property type="entry name" value="IG"/>
    <property type="match status" value="2"/>
</dbReference>